<proteinExistence type="predicted"/>
<dbReference type="EMBL" id="QYSE01000002">
    <property type="protein sequence ID" value="RJF35785.1"/>
    <property type="molecule type" value="Genomic_DNA"/>
</dbReference>
<evidence type="ECO:0000313" key="2">
    <source>
        <dbReference type="Proteomes" id="UP000265938"/>
    </source>
</evidence>
<name>A0A3A3EKV4_9GAMM</name>
<protein>
    <submittedName>
        <fullName evidence="1">Uncharacterized protein</fullName>
    </submittedName>
</protein>
<dbReference type="AlphaFoldDB" id="A0A3A3EKV4"/>
<gene>
    <name evidence="1" type="ORF">D4741_12520</name>
</gene>
<reference evidence="1 2" key="1">
    <citation type="submission" date="2018-09" db="EMBL/GenBank/DDBJ databases">
        <title>Identification of marine bacteria producing industrial enzymes.</title>
        <authorList>
            <person name="Cheng T.H."/>
            <person name="Saidin J."/>
            <person name="Muhd D.D."/>
            <person name="Isa M.N.M."/>
            <person name="Bakar M.F.A."/>
            <person name="Ismail N."/>
        </authorList>
    </citation>
    <scope>NUCLEOTIDE SEQUENCE [LARGE SCALE GENOMIC DNA]</scope>
    <source>
        <strain evidence="1 2">MNAD 1.6</strain>
    </source>
</reference>
<organism evidence="1 2">
    <name type="scientific">Pseudoalteromonas gelatinilytica</name>
    <dbReference type="NCBI Taxonomy" id="1703256"/>
    <lineage>
        <taxon>Bacteria</taxon>
        <taxon>Pseudomonadati</taxon>
        <taxon>Pseudomonadota</taxon>
        <taxon>Gammaproteobacteria</taxon>
        <taxon>Alteromonadales</taxon>
        <taxon>Pseudoalteromonadaceae</taxon>
        <taxon>Pseudoalteromonas</taxon>
    </lineage>
</organism>
<dbReference type="RefSeq" id="WP_119853224.1">
    <property type="nucleotide sequence ID" value="NZ_QYSE01000002.1"/>
</dbReference>
<evidence type="ECO:0000313" key="1">
    <source>
        <dbReference type="EMBL" id="RJF35785.1"/>
    </source>
</evidence>
<sequence>MSNTSKKWKEHLLKSSLPLEQIVAEKLSFHGLHVHGEFAYLRKNEDSNFTEFSVDLRASALSRIREDIHIWSSLELLIECKYASPDVNWIFARYPKLEPLMSNCLHNYDFLSSFWIRDTSSITEIEKNAQYVVNGLAITDNFADNKRIKHGLNQLRYAVPRFLEKMASEDMLSDEEHSIRLMAPILVTNAPLRLLKTSVNFEDIRKANSLDDISDVHNVIYHFQQTGPELAKCVKETAINVHKNFDDGLRNVKFESDYIDRELCDSLETIAIVHLDYLGEYINSLKNAASTISAVTQQELASEFHKLNK</sequence>
<dbReference type="Proteomes" id="UP000265938">
    <property type="component" value="Unassembled WGS sequence"/>
</dbReference>
<comment type="caution">
    <text evidence="1">The sequence shown here is derived from an EMBL/GenBank/DDBJ whole genome shotgun (WGS) entry which is preliminary data.</text>
</comment>
<accession>A0A3A3EKV4</accession>